<dbReference type="EMBL" id="CP002213">
    <property type="protein sequence ID" value="ADO55777.1"/>
    <property type="molecule type" value="Genomic_DNA"/>
</dbReference>
<reference evidence="2 3" key="1">
    <citation type="journal article" date="2011" name="J. Bacteriol.">
        <title>Complete genome sequence of Paenibacillus polymyxa SC2, a strain of plant growth-promoting Rhizobacterium with broad-spectrum antimicrobial activity.</title>
        <authorList>
            <person name="Ma M."/>
            <person name="Wang C."/>
            <person name="Ding Y."/>
            <person name="Li L."/>
            <person name="Shen D."/>
            <person name="Jiang X."/>
            <person name="Guan D."/>
            <person name="Cao F."/>
            <person name="Chen H."/>
            <person name="Feng R."/>
            <person name="Wang X."/>
            <person name="Ge Y."/>
            <person name="Yao L."/>
            <person name="Bing X."/>
            <person name="Yang X."/>
            <person name="Li J."/>
            <person name="Du B."/>
        </authorList>
    </citation>
    <scope>NUCLEOTIDE SEQUENCE [LARGE SCALE GENOMIC DNA]</scope>
    <source>
        <strain evidence="2 3">SC2</strain>
    </source>
</reference>
<evidence type="ECO:0000313" key="2">
    <source>
        <dbReference type="EMBL" id="ADO55777.1"/>
    </source>
</evidence>
<dbReference type="eggNOG" id="COG5362">
    <property type="taxonomic scope" value="Bacteria"/>
</dbReference>
<dbReference type="KEGG" id="ppm:PPSC2_08535"/>
<organism evidence="2 3">
    <name type="scientific">Paenibacillus polymyxa (strain SC2)</name>
    <name type="common">Bacillus polymyxa</name>
    <dbReference type="NCBI Taxonomy" id="886882"/>
    <lineage>
        <taxon>Bacteria</taxon>
        <taxon>Bacillati</taxon>
        <taxon>Bacillota</taxon>
        <taxon>Bacilli</taxon>
        <taxon>Bacillales</taxon>
        <taxon>Paenibacillaceae</taxon>
        <taxon>Paenibacillus</taxon>
    </lineage>
</organism>
<dbReference type="AlphaFoldDB" id="E3EFQ5"/>
<dbReference type="PATRIC" id="fig|886882.15.peg.1794"/>
<evidence type="ECO:0000313" key="3">
    <source>
        <dbReference type="Proteomes" id="UP000006868"/>
    </source>
</evidence>
<gene>
    <name evidence="2" type="ORF">PPSC2_08535</name>
</gene>
<dbReference type="OrthoDB" id="378710at2"/>
<dbReference type="RefSeq" id="WP_013370396.1">
    <property type="nucleotide sequence ID" value="NC_014622.2"/>
</dbReference>
<dbReference type="HOGENOM" id="CLU_2509585_0_0_9"/>
<dbReference type="Proteomes" id="UP000006868">
    <property type="component" value="Chromosome"/>
</dbReference>
<dbReference type="Pfam" id="PF22530">
    <property type="entry name" value="Terminase-T7_RNaseH-like"/>
    <property type="match status" value="1"/>
</dbReference>
<feature type="domain" description="Terminase large subunit ribonuclease H-like" evidence="1">
    <location>
        <begin position="20"/>
        <end position="85"/>
    </location>
</feature>
<sequence>MYVMDGKIYKLLPDDLFQVSIEKLKLYPVDKLGFEVNQAQSYMKQKFEEELWKVKIHTPVESVHSNEQKHKRIISLEPEVRKGRILFNADNLRYNHQVKDYN</sequence>
<accession>E3EFQ5</accession>
<proteinExistence type="predicted"/>
<name>E3EFQ5_PAEPS</name>
<protein>
    <recommendedName>
        <fullName evidence="1">Terminase large subunit ribonuclease H-like domain-containing protein</fullName>
    </recommendedName>
</protein>
<evidence type="ECO:0000259" key="1">
    <source>
        <dbReference type="Pfam" id="PF22530"/>
    </source>
</evidence>
<dbReference type="InterPro" id="IPR054762">
    <property type="entry name" value="Gp19_RNaseH-like"/>
</dbReference>